<organism evidence="11">
    <name type="scientific">Octopus bimaculoides</name>
    <name type="common">California two-spotted octopus</name>
    <dbReference type="NCBI Taxonomy" id="37653"/>
    <lineage>
        <taxon>Eukaryota</taxon>
        <taxon>Metazoa</taxon>
        <taxon>Spiralia</taxon>
        <taxon>Lophotrochozoa</taxon>
        <taxon>Mollusca</taxon>
        <taxon>Cephalopoda</taxon>
        <taxon>Coleoidea</taxon>
        <taxon>Octopodiformes</taxon>
        <taxon>Octopoda</taxon>
        <taxon>Incirrata</taxon>
        <taxon>Octopodidae</taxon>
        <taxon>Octopus</taxon>
    </lineage>
</organism>
<keyword evidence="2" id="KW-0645">Protease</keyword>
<comment type="similarity">
    <text evidence="1 7">Belongs to the peptidase C14A family.</text>
</comment>
<evidence type="ECO:0000256" key="2">
    <source>
        <dbReference type="ARBA" id="ARBA00022670"/>
    </source>
</evidence>
<dbReference type="InterPro" id="IPR002138">
    <property type="entry name" value="Pept_C14_p10"/>
</dbReference>
<dbReference type="PROSITE" id="PS50207">
    <property type="entry name" value="CASPASE_P10"/>
    <property type="match status" value="1"/>
</dbReference>
<keyword evidence="6" id="KW-0865">Zymogen</keyword>
<evidence type="ECO:0000259" key="10">
    <source>
        <dbReference type="PROSITE" id="PS50209"/>
    </source>
</evidence>
<dbReference type="AlphaFoldDB" id="A0A0L8FG91"/>
<dbReference type="InterPro" id="IPR011600">
    <property type="entry name" value="Pept_C14_caspase"/>
</dbReference>
<dbReference type="PROSITE" id="PS50209">
    <property type="entry name" value="CARD"/>
    <property type="match status" value="1"/>
</dbReference>
<dbReference type="GO" id="GO:0006915">
    <property type="term" value="P:apoptotic process"/>
    <property type="evidence" value="ECO:0007669"/>
    <property type="project" value="UniProtKB-KW"/>
</dbReference>
<evidence type="ECO:0000256" key="7">
    <source>
        <dbReference type="RuleBase" id="RU003971"/>
    </source>
</evidence>
<protein>
    <recommendedName>
        <fullName evidence="12">Caspase family p20 domain-containing protein</fullName>
    </recommendedName>
</protein>
<dbReference type="KEGG" id="obi:106883553"/>
<sequence>MNTEQVHHISKQQFMQIRVDFVRHVDDIESFLDEALSNGLLIEGHRNEIMSQRNPDDQIRKLHDYIFKKLPYDSDKLMSALKKSKHIKIFDLLDEQTAYPMKFKPHGRVILINNVKFDDEETYKERHGSEKDVEGITKLFTDFNFDVHPHPNKTAKEMKIIIEEATSKSTSGEDCFVMFLMSHGIIGNIVGTDGKELSYSTINTILKESSQLKDKPKLIYINACQAKSEKEDVKQYFDVADLHVTFATVPESLAYRSSKRGSLFIESLLTVYKNNKEKCGISSLSFEINAQVAEKNDKISKDQVSSNYSTLKREVILQATD</sequence>
<dbReference type="Gene3D" id="1.10.533.10">
    <property type="entry name" value="Death Domain, Fas"/>
    <property type="match status" value="1"/>
</dbReference>
<evidence type="ECO:0000256" key="5">
    <source>
        <dbReference type="ARBA" id="ARBA00022807"/>
    </source>
</evidence>
<dbReference type="EMBL" id="KQ432655">
    <property type="protein sequence ID" value="KOF62690.1"/>
    <property type="molecule type" value="Genomic_DNA"/>
</dbReference>
<dbReference type="GO" id="GO:0006508">
    <property type="term" value="P:proteolysis"/>
    <property type="evidence" value="ECO:0007669"/>
    <property type="project" value="UniProtKB-KW"/>
</dbReference>
<dbReference type="InterPro" id="IPR001315">
    <property type="entry name" value="CARD"/>
</dbReference>
<dbReference type="GO" id="GO:0042981">
    <property type="term" value="P:regulation of apoptotic process"/>
    <property type="evidence" value="ECO:0007669"/>
    <property type="project" value="InterPro"/>
</dbReference>
<keyword evidence="5" id="KW-0788">Thiol protease</keyword>
<dbReference type="InterPro" id="IPR029030">
    <property type="entry name" value="Caspase-like_dom_sf"/>
</dbReference>
<dbReference type="SUPFAM" id="SSF52129">
    <property type="entry name" value="Caspase-like"/>
    <property type="match status" value="1"/>
</dbReference>
<dbReference type="CDD" id="cd01671">
    <property type="entry name" value="CARD"/>
    <property type="match status" value="1"/>
</dbReference>
<evidence type="ECO:0000313" key="11">
    <source>
        <dbReference type="EMBL" id="KOF62690.1"/>
    </source>
</evidence>
<reference evidence="11" key="1">
    <citation type="submission" date="2015-07" db="EMBL/GenBank/DDBJ databases">
        <title>MeaNS - Measles Nucleotide Surveillance Program.</title>
        <authorList>
            <person name="Tran T."/>
            <person name="Druce J."/>
        </authorList>
    </citation>
    <scope>NUCLEOTIDE SEQUENCE</scope>
    <source>
        <strain evidence="11">UCB-OBI-ISO-001</strain>
        <tissue evidence="11">Gonad</tissue>
    </source>
</reference>
<dbReference type="PANTHER" id="PTHR47901:SF8">
    <property type="entry name" value="CASPASE-3"/>
    <property type="match status" value="1"/>
</dbReference>
<dbReference type="STRING" id="37653.A0A0L8FG91"/>
<feature type="domain" description="Caspase family p10" evidence="8">
    <location>
        <begin position="240"/>
        <end position="319"/>
    </location>
</feature>
<dbReference type="PANTHER" id="PTHR47901">
    <property type="entry name" value="CASPASE RECRUITMENT DOMAIN-CONTAINING PROTEIN 18"/>
    <property type="match status" value="1"/>
</dbReference>
<dbReference type="InterPro" id="IPR001309">
    <property type="entry name" value="Pept_C14_p20"/>
</dbReference>
<dbReference type="Gene3D" id="3.40.50.1460">
    <property type="match status" value="1"/>
</dbReference>
<evidence type="ECO:0000256" key="3">
    <source>
        <dbReference type="ARBA" id="ARBA00022703"/>
    </source>
</evidence>
<evidence type="ECO:0000256" key="6">
    <source>
        <dbReference type="ARBA" id="ARBA00023145"/>
    </source>
</evidence>
<name>A0A0L8FG91_OCTBM</name>
<dbReference type="PRINTS" id="PR00376">
    <property type="entry name" value="IL1BCENZYME"/>
</dbReference>
<keyword evidence="4" id="KW-0378">Hydrolase</keyword>
<keyword evidence="3" id="KW-0053">Apoptosis</keyword>
<evidence type="ECO:0000256" key="1">
    <source>
        <dbReference type="ARBA" id="ARBA00010134"/>
    </source>
</evidence>
<proteinExistence type="inferred from homology"/>
<evidence type="ECO:0000259" key="8">
    <source>
        <dbReference type="PROSITE" id="PS50207"/>
    </source>
</evidence>
<gene>
    <name evidence="11" type="ORF">OCBIM_22022242mg</name>
</gene>
<feature type="domain" description="Caspase family p20" evidence="9">
    <location>
        <begin position="105"/>
        <end position="228"/>
    </location>
</feature>
<dbReference type="InterPro" id="IPR011029">
    <property type="entry name" value="DEATH-like_dom_sf"/>
</dbReference>
<dbReference type="PROSITE" id="PS50208">
    <property type="entry name" value="CASPASE_P20"/>
    <property type="match status" value="1"/>
</dbReference>
<dbReference type="Pfam" id="PF00656">
    <property type="entry name" value="Peptidase_C14"/>
    <property type="match status" value="1"/>
</dbReference>
<dbReference type="SUPFAM" id="SSF47986">
    <property type="entry name" value="DEATH domain"/>
    <property type="match status" value="1"/>
</dbReference>
<dbReference type="InterPro" id="IPR002398">
    <property type="entry name" value="Pept_C14"/>
</dbReference>
<dbReference type="SMART" id="SM00115">
    <property type="entry name" value="CASc"/>
    <property type="match status" value="1"/>
</dbReference>
<accession>A0A0L8FG91</accession>
<feature type="domain" description="CARD" evidence="10">
    <location>
        <begin position="6"/>
        <end position="96"/>
    </location>
</feature>
<evidence type="ECO:0000256" key="4">
    <source>
        <dbReference type="ARBA" id="ARBA00022801"/>
    </source>
</evidence>
<evidence type="ECO:0000259" key="9">
    <source>
        <dbReference type="PROSITE" id="PS50208"/>
    </source>
</evidence>
<dbReference type="GO" id="GO:0004197">
    <property type="term" value="F:cysteine-type endopeptidase activity"/>
    <property type="evidence" value="ECO:0007669"/>
    <property type="project" value="InterPro"/>
</dbReference>
<dbReference type="InterPro" id="IPR015917">
    <property type="entry name" value="Pept_C14A"/>
</dbReference>
<evidence type="ECO:0008006" key="12">
    <source>
        <dbReference type="Google" id="ProtNLM"/>
    </source>
</evidence>
<dbReference type="OrthoDB" id="6140544at2759"/>